<dbReference type="Proteomes" id="UP000318080">
    <property type="component" value="Unassembled WGS sequence"/>
</dbReference>
<keyword evidence="3" id="KW-1185">Reference proteome</keyword>
<dbReference type="EMBL" id="VHIR01000019">
    <property type="protein sequence ID" value="TQE42727.1"/>
    <property type="molecule type" value="Genomic_DNA"/>
</dbReference>
<protein>
    <submittedName>
        <fullName evidence="2">Uncharacterized protein</fullName>
    </submittedName>
</protein>
<keyword evidence="1" id="KW-0472">Membrane</keyword>
<accession>A0A540R503</accession>
<feature type="transmembrane region" description="Helical" evidence="1">
    <location>
        <begin position="119"/>
        <end position="139"/>
    </location>
</feature>
<evidence type="ECO:0000313" key="3">
    <source>
        <dbReference type="Proteomes" id="UP000318080"/>
    </source>
</evidence>
<keyword evidence="1" id="KW-1133">Transmembrane helix</keyword>
<gene>
    <name evidence="2" type="ORF">EJK80_11090</name>
</gene>
<feature type="transmembrane region" description="Helical" evidence="1">
    <location>
        <begin position="52"/>
        <end position="73"/>
    </location>
</feature>
<keyword evidence="1" id="KW-0812">Transmembrane</keyword>
<comment type="caution">
    <text evidence="2">The sequence shown here is derived from an EMBL/GenBank/DDBJ whole genome shotgun (WGS) entry which is preliminary data.</text>
</comment>
<organism evidence="2 3">
    <name type="scientific">Corynebacterium phoceense</name>
    <dbReference type="NCBI Taxonomy" id="1686286"/>
    <lineage>
        <taxon>Bacteria</taxon>
        <taxon>Bacillati</taxon>
        <taxon>Actinomycetota</taxon>
        <taxon>Actinomycetes</taxon>
        <taxon>Mycobacteriales</taxon>
        <taxon>Corynebacteriaceae</taxon>
        <taxon>Corynebacterium</taxon>
    </lineage>
</organism>
<evidence type="ECO:0000313" key="2">
    <source>
        <dbReference type="EMBL" id="TQE42727.1"/>
    </source>
</evidence>
<evidence type="ECO:0000256" key="1">
    <source>
        <dbReference type="SAM" id="Phobius"/>
    </source>
</evidence>
<dbReference type="STRING" id="1686286.GCA_900092335_01592"/>
<sequence>MMNDEVREALEYQAGVQEKAHRTTAAPVWMAVLFGLVYGVSIFVLALNRGGWQSFLTMGGLFVVLCVLAWQIARLSKVRPAMRQDPFTQPKVSKSFYAALSFMLWPLFVDLINNFFDPMPVWPCVLFGACATAHSAWMLRSGALMNPGVQ</sequence>
<feature type="transmembrane region" description="Helical" evidence="1">
    <location>
        <begin position="28"/>
        <end position="46"/>
    </location>
</feature>
<name>A0A540R503_9CORY</name>
<proteinExistence type="predicted"/>
<dbReference type="AlphaFoldDB" id="A0A540R503"/>
<dbReference type="RefSeq" id="WP_066493385.1">
    <property type="nucleotide sequence ID" value="NZ_JANIKK010000006.1"/>
</dbReference>
<feature type="transmembrane region" description="Helical" evidence="1">
    <location>
        <begin position="94"/>
        <end position="113"/>
    </location>
</feature>
<reference evidence="2 3" key="1">
    <citation type="submission" date="2019-06" db="EMBL/GenBank/DDBJ databases">
        <title>Draft genome of C. phoceense Strain 272.</title>
        <authorList>
            <person name="Pacheco L.G.C."/>
            <person name="Barberis C.M."/>
            <person name="Almuzara M.N."/>
            <person name="Traglia G.M."/>
            <person name="Santos C.S."/>
            <person name="Rocha D.J.P.G."/>
            <person name="Aguiar E.R.G.R."/>
            <person name="Vay C.A."/>
        </authorList>
    </citation>
    <scope>NUCLEOTIDE SEQUENCE [LARGE SCALE GENOMIC DNA]</scope>
    <source>
        <strain evidence="2 3">272</strain>
    </source>
</reference>